<evidence type="ECO:0000313" key="2">
    <source>
        <dbReference type="Proteomes" id="UP001560573"/>
    </source>
</evidence>
<comment type="caution">
    <text evidence="1">The sequence shown here is derived from an EMBL/GenBank/DDBJ whole genome shotgun (WGS) entry which is preliminary data.</text>
</comment>
<name>A0ABV3ZJM3_9BACT</name>
<evidence type="ECO:0000313" key="1">
    <source>
        <dbReference type="EMBL" id="MEX6690038.1"/>
    </source>
</evidence>
<protein>
    <submittedName>
        <fullName evidence="1">Clostripain-related cysteine peptidase</fullName>
    </submittedName>
</protein>
<reference evidence="1 2" key="1">
    <citation type="submission" date="2023-07" db="EMBL/GenBank/DDBJ databases">
        <authorList>
            <person name="Lian W.-H."/>
        </authorList>
    </citation>
    <scope>NUCLEOTIDE SEQUENCE [LARGE SCALE GENOMIC DNA]</scope>
    <source>
        <strain evidence="1 2">SYSU DXS3180</strain>
    </source>
</reference>
<organism evidence="1 2">
    <name type="scientific">Danxiaibacter flavus</name>
    <dbReference type="NCBI Taxonomy" id="3049108"/>
    <lineage>
        <taxon>Bacteria</taxon>
        <taxon>Pseudomonadati</taxon>
        <taxon>Bacteroidota</taxon>
        <taxon>Chitinophagia</taxon>
        <taxon>Chitinophagales</taxon>
        <taxon>Chitinophagaceae</taxon>
        <taxon>Danxiaibacter</taxon>
    </lineage>
</organism>
<dbReference type="EMBL" id="JAULBC010000007">
    <property type="protein sequence ID" value="MEX6690038.1"/>
    <property type="molecule type" value="Genomic_DNA"/>
</dbReference>
<keyword evidence="2" id="KW-1185">Reference proteome</keyword>
<dbReference type="InterPro" id="IPR005077">
    <property type="entry name" value="Peptidase_C11"/>
</dbReference>
<sequence length="511" mass="58223">MSDDNTTNPEWLIIILVYNHKYLDQLNGPTAGFIPMECQKNHLFNAFEDIKYNNNYKVVLVENRLEFFEENKQIKVREVINIVNKDPSRLDTVARHIPSDGDMTSSAKLSKLLKDIKSKVTAKKHALITFGHGSIFGINLISSPNYSLQPVYNRLVDLSFCNQQPKSKDQPTPTKVNILDKIDVNQYFVNNAATPEHFFNNDGSLKKELIGSREKILEEIDKDIILSNRDIAETIKDVYGKLDLLVMFNCLMQSVFTQFELKDCVDYFVAPVSGISHPGFNYRGIFEALKAAQPPVGTQDLAMLFLSTIKDEKDKYYKKFQKDIDGTWKIVCKKLVPEQYVAIKKSFSDLMNEILLLKQQGTRVFACLDQTLGQCFNYATYCLPSNEAQIDLLVFTTYLIEKINKGFSKFVNLKTAAVSLQQSLQAVQSSSFVGVSFFNSTDSFIDKKYFNLLNYGFGLTLQNSKYPPLSLQNQVYSQNPNLANCFPDFLNDGGSQPFLKFYDAFCDMNRV</sequence>
<accession>A0ABV3ZJM3</accession>
<dbReference type="Proteomes" id="UP001560573">
    <property type="component" value="Unassembled WGS sequence"/>
</dbReference>
<proteinExistence type="predicted"/>
<dbReference type="Pfam" id="PF03415">
    <property type="entry name" value="Peptidase_C11"/>
    <property type="match status" value="1"/>
</dbReference>
<gene>
    <name evidence="1" type="ORF">QTN47_21190</name>
</gene>
<dbReference type="RefSeq" id="WP_369331446.1">
    <property type="nucleotide sequence ID" value="NZ_JAULBC010000007.1"/>
</dbReference>